<organism evidence="19 20">
    <name type="scientific">Antrodiella citrinella</name>
    <dbReference type="NCBI Taxonomy" id="2447956"/>
    <lineage>
        <taxon>Eukaryota</taxon>
        <taxon>Fungi</taxon>
        <taxon>Dikarya</taxon>
        <taxon>Basidiomycota</taxon>
        <taxon>Agaricomycotina</taxon>
        <taxon>Agaricomycetes</taxon>
        <taxon>Polyporales</taxon>
        <taxon>Steccherinaceae</taxon>
        <taxon>Antrodiella</taxon>
    </lineage>
</organism>
<keyword evidence="20" id="KW-1185">Reference proteome</keyword>
<comment type="similarity">
    <text evidence="17">In the N-terminal section; belongs to the thiamine-phosphate synthase family.</text>
</comment>
<name>A0A4S4MY91_9APHY</name>
<evidence type="ECO:0000256" key="8">
    <source>
        <dbReference type="ARBA" id="ARBA00022741"/>
    </source>
</evidence>
<evidence type="ECO:0000256" key="6">
    <source>
        <dbReference type="ARBA" id="ARBA00022679"/>
    </source>
</evidence>
<comment type="pathway">
    <text evidence="4">Cofactor biosynthesis; thiamine diphosphate biosynthesis; 4-methyl-5-(2-phosphoethyl)-thiazole from 5-(2-hydroxyethyl)-4-methylthiazole: step 1/1.</text>
</comment>
<dbReference type="Gene3D" id="3.20.20.70">
    <property type="entry name" value="Aldolase class I"/>
    <property type="match status" value="1"/>
</dbReference>
<dbReference type="PANTHER" id="PTHR20857:SF23">
    <property type="entry name" value="THIAMINE BIOSYNTHETIC BIFUNCTIONAL ENZYME"/>
    <property type="match status" value="1"/>
</dbReference>
<dbReference type="CDD" id="cd01170">
    <property type="entry name" value="THZ_kinase"/>
    <property type="match status" value="1"/>
</dbReference>
<evidence type="ECO:0000256" key="4">
    <source>
        <dbReference type="ARBA" id="ARBA00004868"/>
    </source>
</evidence>
<dbReference type="HAMAP" id="MF_00228">
    <property type="entry name" value="Thz_kinase"/>
    <property type="match status" value="1"/>
</dbReference>
<reference evidence="19 20" key="1">
    <citation type="submission" date="2019-02" db="EMBL/GenBank/DDBJ databases">
        <title>Genome sequencing of the rare red list fungi Antrodiella citrinella (Flaviporus citrinellus).</title>
        <authorList>
            <person name="Buettner E."/>
            <person name="Kellner H."/>
        </authorList>
    </citation>
    <scope>NUCLEOTIDE SEQUENCE [LARGE SCALE GENOMIC DNA]</scope>
    <source>
        <strain evidence="19 20">DSM 108506</strain>
    </source>
</reference>
<keyword evidence="9" id="KW-0418">Kinase</keyword>
<accession>A0A4S4MY91</accession>
<dbReference type="GO" id="GO:0009229">
    <property type="term" value="P:thiamine diphosphate biosynthetic process"/>
    <property type="evidence" value="ECO:0007669"/>
    <property type="project" value="UniProtKB-UniPathway"/>
</dbReference>
<dbReference type="GO" id="GO:0000287">
    <property type="term" value="F:magnesium ion binding"/>
    <property type="evidence" value="ECO:0007669"/>
    <property type="project" value="InterPro"/>
</dbReference>
<comment type="cofactor">
    <cofactor evidence="2">
        <name>Mg(2+)</name>
        <dbReference type="ChEBI" id="CHEBI:18420"/>
    </cofactor>
</comment>
<dbReference type="GO" id="GO:0005524">
    <property type="term" value="F:ATP binding"/>
    <property type="evidence" value="ECO:0007669"/>
    <property type="project" value="UniProtKB-KW"/>
</dbReference>
<dbReference type="OrthoDB" id="4994at2759"/>
<keyword evidence="11" id="KW-0460">Magnesium</keyword>
<comment type="function">
    <text evidence="3">Condenses 4-methyl-5-(beta-hydroxyethyl)thiazole monophosphate (THZ-P) and 2-methyl-4-amino-5-hydroxymethyl pyrimidine pyrophosphate (HMP-PP) to form thiamine monophosphate (TMP).</text>
</comment>
<dbReference type="InterPro" id="IPR034291">
    <property type="entry name" value="TMP_synthase"/>
</dbReference>
<keyword evidence="10" id="KW-0067">ATP-binding</keyword>
<evidence type="ECO:0000256" key="3">
    <source>
        <dbReference type="ARBA" id="ARBA00003814"/>
    </source>
</evidence>
<dbReference type="AlphaFoldDB" id="A0A4S4MY91"/>
<sequence length="534" mass="55908">MKPTLDYSLYLVTGRDLLPPGKDYFESLEESILGGVTVVQIREKSADTGEFLTIARQSKAICQKHGVPIIINDRIDIALAIGADGVHLGQTDMPISIARSLLPADTIIGLSVNTPEQVRKAAEDGVDYVGVGPVWGTKTKNVTSPLLGPRGVAKMLEGLEGTDVKSVAIAGIKSTNTLHCLHGSVTKNGRALDGVAVVSDIVGSTNPRAAARKIADTVKMFKAYEPPAAHKYTVTSPWWENPHTVDMLKELAGSVFESVQIFSPLVHQITNTVVTNQSANATIALGASPIMATSTEEMEDLGKVIGGLLVNFGTIKDLDCMLAAGKQANLNRNPIVFDPVGVGATAYRRAAADELLSTWQASVIKGNAGELAALANSTEVKSRGVDSVGAGFSDPARFIRDLARAERCVIVLTGKIDYVSDGHTVVALSNGHPYLAGITGSGCMVGTSVATFCAGVSMSAKSNSGAENGRLTRGDMFLAAIGGVLAVTIASEFAGVRADVKGTGTFLPALIDELGKLAPETLRDHAKIEIVHVS</sequence>
<feature type="domain" description="Thiamine phosphate synthase/TenI" evidence="18">
    <location>
        <begin position="9"/>
        <end position="201"/>
    </location>
</feature>
<evidence type="ECO:0000256" key="17">
    <source>
        <dbReference type="ARBA" id="ARBA00061283"/>
    </source>
</evidence>
<comment type="catalytic activity">
    <reaction evidence="13">
        <text>4-methyl-5-(2-phosphooxyethyl)-thiazole + 4-amino-2-methyl-5-(diphosphooxymethyl)pyrimidine + H(+) = thiamine phosphate + diphosphate</text>
        <dbReference type="Rhea" id="RHEA:22328"/>
        <dbReference type="ChEBI" id="CHEBI:15378"/>
        <dbReference type="ChEBI" id="CHEBI:33019"/>
        <dbReference type="ChEBI" id="CHEBI:37575"/>
        <dbReference type="ChEBI" id="CHEBI:57841"/>
        <dbReference type="ChEBI" id="CHEBI:58296"/>
        <dbReference type="EC" id="2.5.1.3"/>
    </reaction>
</comment>
<keyword evidence="6" id="KW-0808">Transferase</keyword>
<keyword evidence="7" id="KW-0479">Metal-binding</keyword>
<dbReference type="Pfam" id="PF02110">
    <property type="entry name" value="HK"/>
    <property type="match status" value="1"/>
</dbReference>
<evidence type="ECO:0000259" key="18">
    <source>
        <dbReference type="Pfam" id="PF02581"/>
    </source>
</evidence>
<dbReference type="GO" id="GO:0004789">
    <property type="term" value="F:thiamine-phosphate diphosphorylase activity"/>
    <property type="evidence" value="ECO:0007669"/>
    <property type="project" value="UniProtKB-EC"/>
</dbReference>
<evidence type="ECO:0000256" key="10">
    <source>
        <dbReference type="ARBA" id="ARBA00022840"/>
    </source>
</evidence>
<dbReference type="Pfam" id="PF02581">
    <property type="entry name" value="TMP-TENI"/>
    <property type="match status" value="1"/>
</dbReference>
<comment type="catalytic activity">
    <reaction evidence="14">
        <text>2-(2-carboxy-4-methylthiazol-5-yl)ethyl phosphate + 4-amino-2-methyl-5-(diphosphooxymethyl)pyrimidine + 2 H(+) = thiamine phosphate + CO2 + diphosphate</text>
        <dbReference type="Rhea" id="RHEA:47848"/>
        <dbReference type="ChEBI" id="CHEBI:15378"/>
        <dbReference type="ChEBI" id="CHEBI:16526"/>
        <dbReference type="ChEBI" id="CHEBI:33019"/>
        <dbReference type="ChEBI" id="CHEBI:37575"/>
        <dbReference type="ChEBI" id="CHEBI:57841"/>
        <dbReference type="ChEBI" id="CHEBI:62890"/>
        <dbReference type="EC" id="2.5.1.3"/>
    </reaction>
</comment>
<dbReference type="SUPFAM" id="SSF51391">
    <property type="entry name" value="Thiamin phosphate synthase"/>
    <property type="match status" value="1"/>
</dbReference>
<dbReference type="Gene3D" id="3.40.1190.20">
    <property type="match status" value="1"/>
</dbReference>
<dbReference type="NCBIfam" id="TIGR00693">
    <property type="entry name" value="thiE"/>
    <property type="match status" value="1"/>
</dbReference>
<evidence type="ECO:0000313" key="19">
    <source>
        <dbReference type="EMBL" id="THH30945.1"/>
    </source>
</evidence>
<protein>
    <recommendedName>
        <fullName evidence="18">Thiamine phosphate synthase/TenI domain-containing protein</fullName>
    </recommendedName>
</protein>
<evidence type="ECO:0000256" key="9">
    <source>
        <dbReference type="ARBA" id="ARBA00022777"/>
    </source>
</evidence>
<comment type="similarity">
    <text evidence="16">In the C-terminal section; belongs to the Thz kinase family.</text>
</comment>
<dbReference type="FunFam" id="3.20.20.70:FF:000104">
    <property type="entry name" value="Thiamine biosynthetic bifunctional enzyme"/>
    <property type="match status" value="1"/>
</dbReference>
<evidence type="ECO:0000256" key="15">
    <source>
        <dbReference type="ARBA" id="ARBA00047883"/>
    </source>
</evidence>
<keyword evidence="12" id="KW-0784">Thiamine biosynthesis</keyword>
<keyword evidence="8" id="KW-0547">Nucleotide-binding</keyword>
<dbReference type="GO" id="GO:0009228">
    <property type="term" value="P:thiamine biosynthetic process"/>
    <property type="evidence" value="ECO:0007669"/>
    <property type="project" value="UniProtKB-KW"/>
</dbReference>
<dbReference type="SUPFAM" id="SSF53613">
    <property type="entry name" value="Ribokinase-like"/>
    <property type="match status" value="1"/>
</dbReference>
<dbReference type="PRINTS" id="PR01099">
    <property type="entry name" value="HYETHTZKNASE"/>
</dbReference>
<evidence type="ECO:0000256" key="16">
    <source>
        <dbReference type="ARBA" id="ARBA00061146"/>
    </source>
</evidence>
<comment type="catalytic activity">
    <reaction evidence="1">
        <text>5-(2-hydroxyethyl)-4-methylthiazole + ATP = 4-methyl-5-(2-phosphooxyethyl)-thiazole + ADP + H(+)</text>
        <dbReference type="Rhea" id="RHEA:24212"/>
        <dbReference type="ChEBI" id="CHEBI:15378"/>
        <dbReference type="ChEBI" id="CHEBI:17957"/>
        <dbReference type="ChEBI" id="CHEBI:30616"/>
        <dbReference type="ChEBI" id="CHEBI:58296"/>
        <dbReference type="ChEBI" id="CHEBI:456216"/>
        <dbReference type="EC" id="2.7.1.50"/>
    </reaction>
</comment>
<proteinExistence type="inferred from homology"/>
<dbReference type="InterPro" id="IPR013785">
    <property type="entry name" value="Aldolase_TIM"/>
</dbReference>
<evidence type="ECO:0000256" key="13">
    <source>
        <dbReference type="ARBA" id="ARBA00047334"/>
    </source>
</evidence>
<evidence type="ECO:0000256" key="5">
    <source>
        <dbReference type="ARBA" id="ARBA00005165"/>
    </source>
</evidence>
<dbReference type="Proteomes" id="UP000308730">
    <property type="component" value="Unassembled WGS sequence"/>
</dbReference>
<evidence type="ECO:0000256" key="14">
    <source>
        <dbReference type="ARBA" id="ARBA00047851"/>
    </source>
</evidence>
<dbReference type="GO" id="GO:0005737">
    <property type="term" value="C:cytoplasm"/>
    <property type="evidence" value="ECO:0007669"/>
    <property type="project" value="TreeGrafter"/>
</dbReference>
<gene>
    <name evidence="19" type="ORF">EUX98_g3246</name>
</gene>
<evidence type="ECO:0000313" key="20">
    <source>
        <dbReference type="Proteomes" id="UP000308730"/>
    </source>
</evidence>
<evidence type="ECO:0000256" key="1">
    <source>
        <dbReference type="ARBA" id="ARBA00001771"/>
    </source>
</evidence>
<dbReference type="NCBIfam" id="NF006830">
    <property type="entry name" value="PRK09355.1"/>
    <property type="match status" value="1"/>
</dbReference>
<dbReference type="UniPathway" id="UPA00060">
    <property type="reaction ID" value="UER00139"/>
</dbReference>
<evidence type="ECO:0000256" key="11">
    <source>
        <dbReference type="ARBA" id="ARBA00022842"/>
    </source>
</evidence>
<dbReference type="CDD" id="cd00564">
    <property type="entry name" value="TMP_TenI"/>
    <property type="match status" value="1"/>
</dbReference>
<comment type="caution">
    <text evidence="19">The sequence shown here is derived from an EMBL/GenBank/DDBJ whole genome shotgun (WGS) entry which is preliminary data.</text>
</comment>
<dbReference type="InterPro" id="IPR022998">
    <property type="entry name" value="ThiamineP_synth_TenI"/>
</dbReference>
<dbReference type="InterPro" id="IPR036206">
    <property type="entry name" value="ThiamineP_synth_sf"/>
</dbReference>
<dbReference type="GO" id="GO:0004417">
    <property type="term" value="F:hydroxyethylthiazole kinase activity"/>
    <property type="evidence" value="ECO:0007669"/>
    <property type="project" value="UniProtKB-EC"/>
</dbReference>
<evidence type="ECO:0000256" key="12">
    <source>
        <dbReference type="ARBA" id="ARBA00022977"/>
    </source>
</evidence>
<dbReference type="PANTHER" id="PTHR20857">
    <property type="entry name" value="THIAMINE-PHOSPHATE PYROPHOSPHORYLASE"/>
    <property type="match status" value="1"/>
</dbReference>
<dbReference type="HAMAP" id="MF_00097">
    <property type="entry name" value="TMP_synthase"/>
    <property type="match status" value="1"/>
</dbReference>
<evidence type="ECO:0000256" key="7">
    <source>
        <dbReference type="ARBA" id="ARBA00022723"/>
    </source>
</evidence>
<dbReference type="InterPro" id="IPR000417">
    <property type="entry name" value="Hyethyz_kinase"/>
</dbReference>
<dbReference type="InterPro" id="IPR029056">
    <property type="entry name" value="Ribokinase-like"/>
</dbReference>
<dbReference type="EMBL" id="SGPM01000063">
    <property type="protein sequence ID" value="THH30945.1"/>
    <property type="molecule type" value="Genomic_DNA"/>
</dbReference>
<comment type="pathway">
    <text evidence="5">Cofactor biosynthesis; thiamine diphosphate biosynthesis; thiamine phosphate from 4-amino-2-methyl-5-diphosphomethylpyrimidine and 4-methyl-5-(2-phosphoethyl)-thiazole: step 1/1.</text>
</comment>
<evidence type="ECO:0000256" key="2">
    <source>
        <dbReference type="ARBA" id="ARBA00001946"/>
    </source>
</evidence>
<comment type="catalytic activity">
    <reaction evidence="15">
        <text>2-[(2R,5Z)-2-carboxy-4-methylthiazol-5(2H)-ylidene]ethyl phosphate + 4-amino-2-methyl-5-(diphosphooxymethyl)pyrimidine + 2 H(+) = thiamine phosphate + CO2 + diphosphate</text>
        <dbReference type="Rhea" id="RHEA:47844"/>
        <dbReference type="ChEBI" id="CHEBI:15378"/>
        <dbReference type="ChEBI" id="CHEBI:16526"/>
        <dbReference type="ChEBI" id="CHEBI:33019"/>
        <dbReference type="ChEBI" id="CHEBI:37575"/>
        <dbReference type="ChEBI" id="CHEBI:57841"/>
        <dbReference type="ChEBI" id="CHEBI:62899"/>
        <dbReference type="EC" id="2.5.1.3"/>
    </reaction>
</comment>